<comment type="similarity">
    <text evidence="1">Belongs to the P-Pant transferase superfamily. Gsp/Sfp/HetI/AcpT family.</text>
</comment>
<evidence type="ECO:0000313" key="4">
    <source>
        <dbReference type="EMBL" id="QCD45718.1"/>
    </source>
</evidence>
<keyword evidence="5" id="KW-1185">Reference proteome</keyword>
<dbReference type="Proteomes" id="UP000503264">
    <property type="component" value="Chromosome"/>
</dbReference>
<dbReference type="GO" id="GO:0008897">
    <property type="term" value="F:holo-[acyl-carrier-protein] synthase activity"/>
    <property type="evidence" value="ECO:0007669"/>
    <property type="project" value="InterPro"/>
</dbReference>
<feature type="domain" description="4'-phosphopantetheinyl transferase" evidence="3">
    <location>
        <begin position="72"/>
        <end position="140"/>
    </location>
</feature>
<gene>
    <name evidence="4" type="ORF">CMUC_1979</name>
</gene>
<dbReference type="PANTHER" id="PTHR12215">
    <property type="entry name" value="PHOSPHOPANTETHEINE TRANSFERASE"/>
    <property type="match status" value="1"/>
</dbReference>
<evidence type="ECO:0000313" key="5">
    <source>
        <dbReference type="Proteomes" id="UP000503264"/>
    </source>
</evidence>
<proteinExistence type="inferred from homology"/>
<sequence>MPKFALFITTKALHSFNLYKSDKRRLKKYPNLKYQSGFLLSRSLKWQFKLKDKICISHKKDICVIARSKRKIGIDIEELKERNFGAVMDFCFSNDEKNLVKNADDKLLAFYQIYTTKEAFIKLQNLGFSHLQSVNFNAILNRMKTKHITYKNFLITIVYKGK</sequence>
<protein>
    <submittedName>
        <fullName evidence="4">Phosphopantetheinyl transferase family protein</fullName>
    </submittedName>
</protein>
<dbReference type="EMBL" id="CP012542">
    <property type="protein sequence ID" value="QCD45718.1"/>
    <property type="molecule type" value="Genomic_DNA"/>
</dbReference>
<dbReference type="Pfam" id="PF01648">
    <property type="entry name" value="ACPS"/>
    <property type="match status" value="1"/>
</dbReference>
<dbReference type="SUPFAM" id="SSF56214">
    <property type="entry name" value="4'-phosphopantetheinyl transferase"/>
    <property type="match status" value="1"/>
</dbReference>
<dbReference type="InterPro" id="IPR050559">
    <property type="entry name" value="P-Pant_transferase_sf"/>
</dbReference>
<evidence type="ECO:0000256" key="2">
    <source>
        <dbReference type="ARBA" id="ARBA00022679"/>
    </source>
</evidence>
<dbReference type="InterPro" id="IPR037143">
    <property type="entry name" value="4-PPantetheinyl_Trfase_dom_sf"/>
</dbReference>
<dbReference type="GO" id="GO:0000287">
    <property type="term" value="F:magnesium ion binding"/>
    <property type="evidence" value="ECO:0007669"/>
    <property type="project" value="InterPro"/>
</dbReference>
<evidence type="ECO:0000256" key="1">
    <source>
        <dbReference type="ARBA" id="ARBA00010990"/>
    </source>
</evidence>
<dbReference type="InterPro" id="IPR008278">
    <property type="entry name" value="4-PPantetheinyl_Trfase_dom"/>
</dbReference>
<dbReference type="GO" id="GO:0019878">
    <property type="term" value="P:lysine biosynthetic process via aminoadipic acid"/>
    <property type="evidence" value="ECO:0007669"/>
    <property type="project" value="TreeGrafter"/>
</dbReference>
<reference evidence="4 5" key="1">
    <citation type="submission" date="2016-07" db="EMBL/GenBank/DDBJ databases">
        <title>Comparative genomics of the Campylobacter concisus group.</title>
        <authorList>
            <person name="Miller W.G."/>
            <person name="Yee E."/>
            <person name="Chapman M.H."/>
            <person name="Huynh S."/>
            <person name="Bono J.L."/>
            <person name="On S.L.W."/>
            <person name="StLeger J."/>
            <person name="Foster G."/>
            <person name="Parker C.T."/>
        </authorList>
    </citation>
    <scope>NUCLEOTIDE SEQUENCE [LARGE SCALE GENOMIC DNA]</scope>
    <source>
        <strain evidence="4 5">CCUG 21559</strain>
    </source>
</reference>
<dbReference type="GO" id="GO:0005829">
    <property type="term" value="C:cytosol"/>
    <property type="evidence" value="ECO:0007669"/>
    <property type="project" value="TreeGrafter"/>
</dbReference>
<dbReference type="RefSeq" id="WP_171994341.1">
    <property type="nucleotide sequence ID" value="NZ_CP012542.1"/>
</dbReference>
<keyword evidence="2 4" id="KW-0808">Transferase</keyword>
<dbReference type="Gene3D" id="3.90.470.20">
    <property type="entry name" value="4'-phosphopantetheinyl transferase domain"/>
    <property type="match status" value="1"/>
</dbReference>
<evidence type="ECO:0000259" key="3">
    <source>
        <dbReference type="Pfam" id="PF01648"/>
    </source>
</evidence>
<organism evidence="4 5">
    <name type="scientific">Campylobacter mucosalis CCUG 21559</name>
    <dbReference type="NCBI Taxonomy" id="1032067"/>
    <lineage>
        <taxon>Bacteria</taxon>
        <taxon>Pseudomonadati</taxon>
        <taxon>Campylobacterota</taxon>
        <taxon>Epsilonproteobacteria</taxon>
        <taxon>Campylobacterales</taxon>
        <taxon>Campylobacteraceae</taxon>
        <taxon>Campylobacter</taxon>
    </lineage>
</organism>
<name>A0A6G5QJ49_9BACT</name>
<dbReference type="AlphaFoldDB" id="A0A6G5QJ49"/>
<accession>A0A6G5QJ49</accession>
<dbReference type="PANTHER" id="PTHR12215:SF10">
    <property type="entry name" value="L-AMINOADIPATE-SEMIALDEHYDE DEHYDROGENASE-PHOSPHOPANTETHEINYL TRANSFERASE"/>
    <property type="match status" value="1"/>
</dbReference>